<dbReference type="Proteomes" id="UP000568664">
    <property type="component" value="Unassembled WGS sequence"/>
</dbReference>
<proteinExistence type="predicted"/>
<sequence>MLLFNGTAECQRSNKWFKRGNRHEFYMFSKNKDLMSQLDQIEQYFTERGLDHIEIVGTETLQDANEITNDMLMYAYDEASQKGLAGAIVRAPMQAA</sequence>
<dbReference type="EMBL" id="JABBXH010000005">
    <property type="protein sequence ID" value="NMP32907.1"/>
    <property type="molecule type" value="Genomic_DNA"/>
</dbReference>
<evidence type="ECO:0000313" key="1">
    <source>
        <dbReference type="EMBL" id="NMP32907.1"/>
    </source>
</evidence>
<evidence type="ECO:0000313" key="2">
    <source>
        <dbReference type="Proteomes" id="UP000568664"/>
    </source>
</evidence>
<accession>A0A7Y0LEZ2</accession>
<gene>
    <name evidence="1" type="ORF">HII17_15220</name>
</gene>
<dbReference type="RefSeq" id="WP_169076229.1">
    <property type="nucleotide sequence ID" value="NZ_JABBXH010000005.1"/>
</dbReference>
<reference evidence="1 2" key="1">
    <citation type="submission" date="2020-04" db="EMBL/GenBank/DDBJ databases">
        <title>Thalassotalea sp. M1531, isolated from the surface of marine red alga.</title>
        <authorList>
            <person name="Pang L."/>
            <person name="Lu D.-C."/>
        </authorList>
    </citation>
    <scope>NUCLEOTIDE SEQUENCE [LARGE SCALE GENOMIC DNA]</scope>
    <source>
        <strain evidence="1 2">M1531</strain>
    </source>
</reference>
<keyword evidence="2" id="KW-1185">Reference proteome</keyword>
<protein>
    <submittedName>
        <fullName evidence="1">Uncharacterized protein</fullName>
    </submittedName>
</protein>
<name>A0A7Y0LEZ2_9GAMM</name>
<dbReference type="AlphaFoldDB" id="A0A7Y0LEZ2"/>
<organism evidence="1 2">
    <name type="scientific">Thalassotalea algicola</name>
    <dbReference type="NCBI Taxonomy" id="2716224"/>
    <lineage>
        <taxon>Bacteria</taxon>
        <taxon>Pseudomonadati</taxon>
        <taxon>Pseudomonadota</taxon>
        <taxon>Gammaproteobacteria</taxon>
        <taxon>Alteromonadales</taxon>
        <taxon>Colwelliaceae</taxon>
        <taxon>Thalassotalea</taxon>
    </lineage>
</organism>
<comment type="caution">
    <text evidence="1">The sequence shown here is derived from an EMBL/GenBank/DDBJ whole genome shotgun (WGS) entry which is preliminary data.</text>
</comment>